<proteinExistence type="predicted"/>
<dbReference type="Proteomes" id="UP000296862">
    <property type="component" value="Chromosome"/>
</dbReference>
<organism evidence="1 2">
    <name type="scientific">Flavobacterium sangjuense</name>
    <dbReference type="NCBI Taxonomy" id="2518177"/>
    <lineage>
        <taxon>Bacteria</taxon>
        <taxon>Pseudomonadati</taxon>
        <taxon>Bacteroidota</taxon>
        <taxon>Flavobacteriia</taxon>
        <taxon>Flavobacteriales</taxon>
        <taxon>Flavobacteriaceae</taxon>
        <taxon>Flavobacterium</taxon>
    </lineage>
</organism>
<evidence type="ECO:0000313" key="2">
    <source>
        <dbReference type="Proteomes" id="UP000296862"/>
    </source>
</evidence>
<dbReference type="EMBL" id="CP038810">
    <property type="protein sequence ID" value="QBZ96836.1"/>
    <property type="molecule type" value="Genomic_DNA"/>
</dbReference>
<dbReference type="KEGG" id="fsn:GS03_00318"/>
<reference evidence="1 2" key="1">
    <citation type="submission" date="2019-04" db="EMBL/GenBank/DDBJ databases">
        <title>Flavobacterium sp. GS03.</title>
        <authorList>
            <person name="Kim H."/>
        </authorList>
    </citation>
    <scope>NUCLEOTIDE SEQUENCE [LARGE SCALE GENOMIC DNA]</scope>
    <source>
        <strain evidence="1 2">GS03</strain>
    </source>
</reference>
<name>A0A4P7PQR4_9FLAO</name>
<dbReference type="OrthoDB" id="9767214at2"/>
<accession>A0A4P7PQR4</accession>
<keyword evidence="2" id="KW-1185">Reference proteome</keyword>
<gene>
    <name evidence="1" type="ORF">GS03_00318</name>
</gene>
<evidence type="ECO:0000313" key="1">
    <source>
        <dbReference type="EMBL" id="QBZ96836.1"/>
    </source>
</evidence>
<dbReference type="RefSeq" id="WP_136150828.1">
    <property type="nucleotide sequence ID" value="NZ_CP038810.1"/>
</dbReference>
<sequence length="125" mass="14462">MKKYLILLVIFTACDSKKIPDDKENVTLDCNDKWNFEGSNVIEKQINDTVTQEIIDGKIWFEIISPKDIGKGITKAYIKNYRMDGTLLSEGFAEYNEHPVANSKESGKWKFYDCKGNLIRINEFK</sequence>
<protein>
    <submittedName>
        <fullName evidence="1">Uncharacterized protein</fullName>
    </submittedName>
</protein>
<dbReference type="AlphaFoldDB" id="A0A4P7PQR4"/>